<dbReference type="Proteomes" id="UP001318040">
    <property type="component" value="Chromosome 13"/>
</dbReference>
<reference evidence="14" key="2">
    <citation type="submission" date="2025-05" db="UniProtKB">
        <authorList>
            <consortium name="Ensembl"/>
        </authorList>
    </citation>
    <scope>IDENTIFICATION</scope>
</reference>
<evidence type="ECO:0000256" key="10">
    <source>
        <dbReference type="ARBA" id="ARBA00093415"/>
    </source>
</evidence>
<dbReference type="Gene3D" id="3.90.79.10">
    <property type="entry name" value="Nucleoside Triphosphate Pyrophosphohydrolase"/>
    <property type="match status" value="1"/>
</dbReference>
<evidence type="ECO:0000256" key="11">
    <source>
        <dbReference type="ARBA" id="ARBA00093621"/>
    </source>
</evidence>
<dbReference type="SUPFAM" id="SSF55811">
    <property type="entry name" value="Nudix"/>
    <property type="match status" value="1"/>
</dbReference>
<evidence type="ECO:0000256" key="6">
    <source>
        <dbReference type="ARBA" id="ARBA00022842"/>
    </source>
</evidence>
<dbReference type="GO" id="GO:0005777">
    <property type="term" value="C:peroxisome"/>
    <property type="evidence" value="ECO:0007669"/>
    <property type="project" value="TreeGrafter"/>
</dbReference>
<dbReference type="PROSITE" id="PS51462">
    <property type="entry name" value="NUDIX"/>
    <property type="match status" value="1"/>
</dbReference>
<dbReference type="PANTHER" id="PTHR42904:SF1">
    <property type="entry name" value="NUCLEOSIDE DIPHOSPHATE-LINKED MOIETY X MOTIF 17"/>
    <property type="match status" value="1"/>
</dbReference>
<reference evidence="16 17" key="1">
    <citation type="submission" date="2025-04" db="UniProtKB">
        <authorList>
            <consortium name="RefSeq"/>
        </authorList>
    </citation>
    <scope>IDENTIFICATION</scope>
    <source>
        <tissue evidence="16 17">Sperm</tissue>
    </source>
</reference>
<dbReference type="RefSeq" id="XP_032809289.1">
    <property type="nucleotide sequence ID" value="XM_032953398.1"/>
</dbReference>
<keyword evidence="5" id="KW-0378">Hydrolase</keyword>
<evidence type="ECO:0000256" key="4">
    <source>
        <dbReference type="ARBA" id="ARBA00022723"/>
    </source>
</evidence>
<dbReference type="AlphaFoldDB" id="S4R647"/>
<feature type="domain" description="Nudix hydrolase" evidence="13">
    <location>
        <begin position="88"/>
        <end position="236"/>
    </location>
</feature>
<evidence type="ECO:0000256" key="5">
    <source>
        <dbReference type="ARBA" id="ARBA00022801"/>
    </source>
</evidence>
<organism evidence="14">
    <name type="scientific">Petromyzon marinus</name>
    <name type="common">Sea lamprey</name>
    <dbReference type="NCBI Taxonomy" id="7757"/>
    <lineage>
        <taxon>Eukaryota</taxon>
        <taxon>Metazoa</taxon>
        <taxon>Chordata</taxon>
        <taxon>Craniata</taxon>
        <taxon>Vertebrata</taxon>
        <taxon>Cyclostomata</taxon>
        <taxon>Hyperoartia</taxon>
        <taxon>Petromyzontiformes</taxon>
        <taxon>Petromyzontidae</taxon>
        <taxon>Petromyzon</taxon>
    </lineage>
</organism>
<proteinExistence type="inferred from homology"/>
<comment type="cofactor">
    <cofactor evidence="2">
        <name>Mg(2+)</name>
        <dbReference type="ChEBI" id="CHEBI:18420"/>
    </cofactor>
</comment>
<dbReference type="OrthoDB" id="447842at2759"/>
<evidence type="ECO:0000256" key="12">
    <source>
        <dbReference type="ARBA" id="ARBA00093663"/>
    </source>
</evidence>
<dbReference type="Pfam" id="PF00293">
    <property type="entry name" value="NUDIX"/>
    <property type="match status" value="1"/>
</dbReference>
<dbReference type="OMA" id="AKEEWNM"/>
<evidence type="ECO:0000313" key="16">
    <source>
        <dbReference type="RefSeq" id="XP_032809289.1"/>
    </source>
</evidence>
<dbReference type="GO" id="GO:0005829">
    <property type="term" value="C:cytosol"/>
    <property type="evidence" value="ECO:0007669"/>
    <property type="project" value="TreeGrafter"/>
</dbReference>
<dbReference type="InterPro" id="IPR033716">
    <property type="entry name" value="Nudt17_dom"/>
</dbReference>
<dbReference type="CTD" id="200035"/>
<sequence length="302" mass="33144">MERVLVYLLRKNTLPVCAKFTQSVTDYFSSDGAQQLTVSCKLQENRFLISDCVDLPGAELVPLKRAADCPIQHLSPDDARGLPRETLARGIDVGVAVVLQSVDACVLLTRRAAQLSIFPNVWVPPGGHVDPGEQLLEAGLRELREETGLQMSPSECTITTMGLWESVYPGNLIRGLPRRHHIVVYALVQTSLLHQQLQEHVALCVDEVSACAWIDPDMARAIVSSAENAKSHPPISQPPKDIPATFSATVMKGSRQELEALPTSCLLAQVPPSGPDVERVSTGTVYALQLWLQQLHNRKEQH</sequence>
<name>S4R647_PETMA</name>
<evidence type="ECO:0000313" key="15">
    <source>
        <dbReference type="Proteomes" id="UP001318040"/>
    </source>
</evidence>
<keyword evidence="6" id="KW-0460">Magnesium</keyword>
<dbReference type="RefSeq" id="XP_032809290.1">
    <property type="nucleotide sequence ID" value="XM_032953399.1"/>
</dbReference>
<dbReference type="InterPro" id="IPR000086">
    <property type="entry name" value="NUDIX_hydrolase_dom"/>
</dbReference>
<gene>
    <name evidence="14 16 17" type="primary">NUDT17</name>
</gene>
<dbReference type="PRINTS" id="PR00502">
    <property type="entry name" value="NUDIXFAMILY"/>
</dbReference>
<keyword evidence="15" id="KW-1185">Reference proteome</keyword>
<evidence type="ECO:0000256" key="1">
    <source>
        <dbReference type="ARBA" id="ARBA00001936"/>
    </source>
</evidence>
<dbReference type="GeneTree" id="ENSGT00390000013847"/>
<evidence type="ECO:0000259" key="13">
    <source>
        <dbReference type="PROSITE" id="PS51462"/>
    </source>
</evidence>
<comment type="cofactor">
    <cofactor evidence="1">
        <name>Mn(2+)</name>
        <dbReference type="ChEBI" id="CHEBI:29035"/>
    </cofactor>
</comment>
<evidence type="ECO:0000256" key="7">
    <source>
        <dbReference type="ARBA" id="ARBA00023211"/>
    </source>
</evidence>
<dbReference type="HOGENOM" id="CLU_061877_1_0_1"/>
<dbReference type="InterPro" id="IPR015797">
    <property type="entry name" value="NUDIX_hydrolase-like_dom_sf"/>
</dbReference>
<comment type="similarity">
    <text evidence="3">Belongs to the Nudix hydrolase family.</text>
</comment>
<keyword evidence="4" id="KW-0479">Metal-binding</keyword>
<dbReference type="GO" id="GO:0006742">
    <property type="term" value="P:NADP+ catabolic process"/>
    <property type="evidence" value="ECO:0007669"/>
    <property type="project" value="TreeGrafter"/>
</dbReference>
<evidence type="ECO:0000313" key="17">
    <source>
        <dbReference type="RefSeq" id="XP_032809290.1"/>
    </source>
</evidence>
<dbReference type="PANTHER" id="PTHR42904">
    <property type="entry name" value="NUDIX HYDROLASE, NUDC SUBFAMILY"/>
    <property type="match status" value="1"/>
</dbReference>
<evidence type="ECO:0000313" key="14">
    <source>
        <dbReference type="Ensembl" id="ENSPMAP00000000677.1"/>
    </source>
</evidence>
<evidence type="ECO:0000256" key="3">
    <source>
        <dbReference type="ARBA" id="ARBA00005582"/>
    </source>
</evidence>
<evidence type="ECO:0000256" key="8">
    <source>
        <dbReference type="ARBA" id="ARBA00026102"/>
    </source>
</evidence>
<dbReference type="InterPro" id="IPR050241">
    <property type="entry name" value="NAD-cap_RNA_hydrolase_NudC"/>
</dbReference>
<dbReference type="KEGG" id="pmrn:116941963"/>
<dbReference type="CDD" id="cd04694">
    <property type="entry name" value="NUDIX_Nudt17"/>
    <property type="match status" value="1"/>
</dbReference>
<dbReference type="GO" id="GO:0035529">
    <property type="term" value="F:NADH pyrophosphatase activity"/>
    <property type="evidence" value="ECO:0007669"/>
    <property type="project" value="TreeGrafter"/>
</dbReference>
<accession>S4R647</accession>
<dbReference type="InterPro" id="IPR020476">
    <property type="entry name" value="Nudix_hydrolase"/>
</dbReference>
<dbReference type="Ensembl" id="ENSPMAT00000000678.1">
    <property type="protein sequence ID" value="ENSPMAP00000000677.1"/>
    <property type="gene ID" value="ENSPMAG00000000616.1"/>
</dbReference>
<keyword evidence="7" id="KW-0464">Manganese</keyword>
<dbReference type="GO" id="GO:0140933">
    <property type="term" value="F:5'-(N(7)-methylguanosine 5'-triphospho)-[mRNA] hydrolase activity"/>
    <property type="evidence" value="ECO:0007669"/>
    <property type="project" value="UniProtKB-EC"/>
</dbReference>
<dbReference type="EC" id="3.6.1.62" evidence="8"/>
<dbReference type="STRING" id="7757.ENSPMAP00000000677"/>
<protein>
    <recommendedName>
        <fullName evidence="11">m7GpppN-mRNA hydrolase NUDT17</fullName>
        <ecNumber evidence="8">3.6.1.62</ecNumber>
    </recommendedName>
    <alternativeName>
        <fullName evidence="12">Nucleoside diphosphate-linked moiety X motif 17</fullName>
    </alternativeName>
</protein>
<dbReference type="GO" id="GO:0046872">
    <property type="term" value="F:metal ion binding"/>
    <property type="evidence" value="ECO:0007669"/>
    <property type="project" value="UniProtKB-KW"/>
</dbReference>
<evidence type="ECO:0000256" key="2">
    <source>
        <dbReference type="ARBA" id="ARBA00001946"/>
    </source>
</evidence>
<dbReference type="GO" id="GO:0019677">
    <property type="term" value="P:NAD+ catabolic process"/>
    <property type="evidence" value="ECO:0007669"/>
    <property type="project" value="TreeGrafter"/>
</dbReference>
<comment type="function">
    <text evidence="10">Acts as a decapping enzyme capable of hydrolyzing monomethylated capped RNAs (in vitro). Hydrolyzes monomethylated capped RNA after alpha and beta phosphates to form N(7)-methyl-GDP. Shows low activity towards unmethylated capped RNA.</text>
</comment>
<comment type="catalytic activity">
    <reaction evidence="9">
        <text>a 5'-end (N(7)-methyl 5'-triphosphoguanosine)-ribonucleoside in mRNA + H2O = N(7)-methyl-GDP + a 5'-end phospho-ribonucleoside in mRNA + 2 H(+)</text>
        <dbReference type="Rhea" id="RHEA:67484"/>
        <dbReference type="Rhea" id="RHEA-COMP:15692"/>
        <dbReference type="Rhea" id="RHEA-COMP:17167"/>
        <dbReference type="ChEBI" id="CHEBI:15377"/>
        <dbReference type="ChEBI" id="CHEBI:15378"/>
        <dbReference type="ChEBI" id="CHEBI:63714"/>
        <dbReference type="ChEBI" id="CHEBI:138282"/>
        <dbReference type="ChEBI" id="CHEBI:156461"/>
        <dbReference type="EC" id="3.6.1.62"/>
    </reaction>
</comment>
<evidence type="ECO:0000256" key="9">
    <source>
        <dbReference type="ARBA" id="ARBA00093205"/>
    </source>
</evidence>